<feature type="compositionally biased region" description="Basic and acidic residues" evidence="1">
    <location>
        <begin position="96"/>
        <end position="113"/>
    </location>
</feature>
<gene>
    <name evidence="2" type="ORF">Tci_053947</name>
</gene>
<dbReference type="GO" id="GO:0003964">
    <property type="term" value="F:RNA-directed DNA polymerase activity"/>
    <property type="evidence" value="ECO:0007669"/>
    <property type="project" value="UniProtKB-KW"/>
</dbReference>
<sequence>MSVVFSDETRDMTYPDLAATPFVGFSGEITWPLRQILLWDPQETKDACSESSVVYRPCMIKFSTRAGVATIKSERAKSLEIQMVRKAVIPPPKPVESVKTKEKKTSARKEQIHSRISSKASGSRDNEMKKQVAELPTLTAPIKGETLIMYICATEEALSTVLLTERDDKQIPIYFVGKALQLPEINYTLKLPVEEKDCNEEVATSKKKAKEVWRLFTDGSSNEGGFKAEVLPRKSIEGKEIVAIVKENGSTWMTLITEYLEKGTLLEEKGKESRLKARAKLMHSGPRSMVTKAMQLGYYWPTMNTNVRMVIRACQERQVHKSVPRLPKTKLKIITSPCLFHKWGIDICDLFPEAAGEIISDNGKQFRDDPFKTRSLGEGIKARLGMSSLRCSMVDKNKNDEGLLLNFDLLEEKMELAAIAEEKHKIKMEGHYNSKVQSTILKPVDMVATMKPPSKKIRES</sequence>
<dbReference type="PANTHER" id="PTHR48475">
    <property type="entry name" value="RIBONUCLEASE H"/>
    <property type="match status" value="1"/>
</dbReference>
<keyword evidence="2" id="KW-0808">Transferase</keyword>
<feature type="region of interest" description="Disordered" evidence="1">
    <location>
        <begin position="92"/>
        <end position="127"/>
    </location>
</feature>
<dbReference type="EMBL" id="BKCJ010008390">
    <property type="protein sequence ID" value="GEU81969.1"/>
    <property type="molecule type" value="Genomic_DNA"/>
</dbReference>
<protein>
    <submittedName>
        <fullName evidence="2">Reverse transcriptase domain-containing protein</fullName>
    </submittedName>
</protein>
<accession>A0A6L2N8N4</accession>
<organism evidence="2">
    <name type="scientific">Tanacetum cinerariifolium</name>
    <name type="common">Dalmatian daisy</name>
    <name type="synonym">Chrysanthemum cinerariifolium</name>
    <dbReference type="NCBI Taxonomy" id="118510"/>
    <lineage>
        <taxon>Eukaryota</taxon>
        <taxon>Viridiplantae</taxon>
        <taxon>Streptophyta</taxon>
        <taxon>Embryophyta</taxon>
        <taxon>Tracheophyta</taxon>
        <taxon>Spermatophyta</taxon>
        <taxon>Magnoliopsida</taxon>
        <taxon>eudicotyledons</taxon>
        <taxon>Gunneridae</taxon>
        <taxon>Pentapetalae</taxon>
        <taxon>asterids</taxon>
        <taxon>campanulids</taxon>
        <taxon>Asterales</taxon>
        <taxon>Asteraceae</taxon>
        <taxon>Asteroideae</taxon>
        <taxon>Anthemideae</taxon>
        <taxon>Anthemidinae</taxon>
        <taxon>Tanacetum</taxon>
    </lineage>
</organism>
<name>A0A6L2N8N4_TANCI</name>
<proteinExistence type="predicted"/>
<evidence type="ECO:0000313" key="2">
    <source>
        <dbReference type="EMBL" id="GEU81969.1"/>
    </source>
</evidence>
<evidence type="ECO:0000256" key="1">
    <source>
        <dbReference type="SAM" id="MobiDB-lite"/>
    </source>
</evidence>
<dbReference type="AlphaFoldDB" id="A0A6L2N8N4"/>
<keyword evidence="2" id="KW-0695">RNA-directed DNA polymerase</keyword>
<keyword evidence="2" id="KW-0548">Nucleotidyltransferase</keyword>
<dbReference type="PANTHER" id="PTHR48475:SF2">
    <property type="entry name" value="RIBONUCLEASE H"/>
    <property type="match status" value="1"/>
</dbReference>
<comment type="caution">
    <text evidence="2">The sequence shown here is derived from an EMBL/GenBank/DDBJ whole genome shotgun (WGS) entry which is preliminary data.</text>
</comment>
<reference evidence="2" key="1">
    <citation type="journal article" date="2019" name="Sci. Rep.">
        <title>Draft genome of Tanacetum cinerariifolium, the natural source of mosquito coil.</title>
        <authorList>
            <person name="Yamashiro T."/>
            <person name="Shiraishi A."/>
            <person name="Satake H."/>
            <person name="Nakayama K."/>
        </authorList>
    </citation>
    <scope>NUCLEOTIDE SEQUENCE</scope>
</reference>